<sequence length="52" mass="5957">INTTVDEDWSISLYHITVIVRRRRTQHMFTGAVRVHPKGKSPVGVKTPGREE</sequence>
<protein>
    <submittedName>
        <fullName evidence="1">Uncharacterized protein</fullName>
    </submittedName>
</protein>
<organism evidence="1 2">
    <name type="scientific">Oedothorax gibbosus</name>
    <dbReference type="NCBI Taxonomy" id="931172"/>
    <lineage>
        <taxon>Eukaryota</taxon>
        <taxon>Metazoa</taxon>
        <taxon>Ecdysozoa</taxon>
        <taxon>Arthropoda</taxon>
        <taxon>Chelicerata</taxon>
        <taxon>Arachnida</taxon>
        <taxon>Araneae</taxon>
        <taxon>Araneomorphae</taxon>
        <taxon>Entelegynae</taxon>
        <taxon>Araneoidea</taxon>
        <taxon>Linyphiidae</taxon>
        <taxon>Erigoninae</taxon>
        <taxon>Oedothorax</taxon>
    </lineage>
</organism>
<dbReference type="Proteomes" id="UP000827092">
    <property type="component" value="Unassembled WGS sequence"/>
</dbReference>
<gene>
    <name evidence="1" type="ORF">JTE90_012986</name>
</gene>
<reference evidence="1 2" key="1">
    <citation type="journal article" date="2022" name="Nat. Ecol. Evol.">
        <title>A masculinizing supergene underlies an exaggerated male reproductive morph in a spider.</title>
        <authorList>
            <person name="Hendrickx F."/>
            <person name="De Corte Z."/>
            <person name="Sonet G."/>
            <person name="Van Belleghem S.M."/>
            <person name="Kostlbacher S."/>
            <person name="Vangestel C."/>
        </authorList>
    </citation>
    <scope>NUCLEOTIDE SEQUENCE [LARGE SCALE GENOMIC DNA]</scope>
    <source>
        <strain evidence="1">W744_W776</strain>
    </source>
</reference>
<accession>A0AAV6TQ22</accession>
<evidence type="ECO:0000313" key="1">
    <source>
        <dbReference type="EMBL" id="KAG8173711.1"/>
    </source>
</evidence>
<keyword evidence="2" id="KW-1185">Reference proteome</keyword>
<comment type="caution">
    <text evidence="1">The sequence shown here is derived from an EMBL/GenBank/DDBJ whole genome shotgun (WGS) entry which is preliminary data.</text>
</comment>
<name>A0AAV6TQ22_9ARAC</name>
<dbReference type="AlphaFoldDB" id="A0AAV6TQ22"/>
<proteinExistence type="predicted"/>
<feature type="non-terminal residue" evidence="1">
    <location>
        <position position="1"/>
    </location>
</feature>
<dbReference type="EMBL" id="JAFNEN010001528">
    <property type="protein sequence ID" value="KAG8173711.1"/>
    <property type="molecule type" value="Genomic_DNA"/>
</dbReference>
<evidence type="ECO:0000313" key="2">
    <source>
        <dbReference type="Proteomes" id="UP000827092"/>
    </source>
</evidence>